<organism evidence="4 5">
    <name type="scientific">Anaeromassilibacillus senegalensis</name>
    <dbReference type="NCBI Taxonomy" id="1673717"/>
    <lineage>
        <taxon>Bacteria</taxon>
        <taxon>Bacillati</taxon>
        <taxon>Bacillota</taxon>
        <taxon>Clostridia</taxon>
        <taxon>Eubacteriales</taxon>
        <taxon>Acutalibacteraceae</taxon>
        <taxon>Anaeromassilibacillus</taxon>
    </lineage>
</organism>
<evidence type="ECO:0000259" key="3">
    <source>
        <dbReference type="PROSITE" id="PS50977"/>
    </source>
</evidence>
<evidence type="ECO:0000313" key="5">
    <source>
        <dbReference type="Proteomes" id="UP001299220"/>
    </source>
</evidence>
<comment type="caution">
    <text evidence="4">The sequence shown here is derived from an EMBL/GenBank/DDBJ whole genome shotgun (WGS) entry which is preliminary data.</text>
</comment>
<dbReference type="Proteomes" id="UP001299220">
    <property type="component" value="Unassembled WGS sequence"/>
</dbReference>
<accession>A0ABS9CNP4</accession>
<reference evidence="4 5" key="1">
    <citation type="submission" date="2020-12" db="EMBL/GenBank/DDBJ databases">
        <title>Whole genome sequences of gut porcine anaerobes.</title>
        <authorList>
            <person name="Kubasova T."/>
            <person name="Jahodarova E."/>
            <person name="Rychlik I."/>
        </authorList>
    </citation>
    <scope>NUCLEOTIDE SEQUENCE [LARGE SCALE GENOMIC DNA]</scope>
    <source>
        <strain evidence="4 5">An867</strain>
    </source>
</reference>
<feature type="DNA-binding region" description="H-T-H motif" evidence="2">
    <location>
        <begin position="33"/>
        <end position="52"/>
    </location>
</feature>
<protein>
    <submittedName>
        <fullName evidence="4">TetR/AcrR family transcriptional regulator C-terminal domain-containing protein</fullName>
    </submittedName>
</protein>
<dbReference type="InterPro" id="IPR001647">
    <property type="entry name" value="HTH_TetR"/>
</dbReference>
<dbReference type="SUPFAM" id="SSF46689">
    <property type="entry name" value="Homeodomain-like"/>
    <property type="match status" value="1"/>
</dbReference>
<dbReference type="InterPro" id="IPR009057">
    <property type="entry name" value="Homeodomain-like_sf"/>
</dbReference>
<keyword evidence="1 2" id="KW-0238">DNA-binding</keyword>
<proteinExistence type="predicted"/>
<dbReference type="EMBL" id="JAFBIT010000002">
    <property type="protein sequence ID" value="MCF2652679.1"/>
    <property type="molecule type" value="Genomic_DNA"/>
</dbReference>
<evidence type="ECO:0000313" key="4">
    <source>
        <dbReference type="EMBL" id="MCF2652679.1"/>
    </source>
</evidence>
<dbReference type="InterPro" id="IPR050624">
    <property type="entry name" value="HTH-type_Tx_Regulator"/>
</dbReference>
<dbReference type="PANTHER" id="PTHR43479:SF7">
    <property type="entry name" value="TETR-FAMILY TRANSCRIPTIONAL REGULATOR"/>
    <property type="match status" value="1"/>
</dbReference>
<dbReference type="Pfam" id="PF14278">
    <property type="entry name" value="TetR_C_8"/>
    <property type="match status" value="1"/>
</dbReference>
<evidence type="ECO:0000256" key="2">
    <source>
        <dbReference type="PROSITE-ProRule" id="PRU00335"/>
    </source>
</evidence>
<dbReference type="Gene3D" id="1.10.357.10">
    <property type="entry name" value="Tetracycline Repressor, domain 2"/>
    <property type="match status" value="1"/>
</dbReference>
<dbReference type="PANTHER" id="PTHR43479">
    <property type="entry name" value="ACREF/ENVCD OPERON REPRESSOR-RELATED"/>
    <property type="match status" value="1"/>
</dbReference>
<keyword evidence="5" id="KW-1185">Reference proteome</keyword>
<feature type="domain" description="HTH tetR-type" evidence="3">
    <location>
        <begin position="10"/>
        <end position="70"/>
    </location>
</feature>
<dbReference type="RefSeq" id="WP_235323712.1">
    <property type="nucleotide sequence ID" value="NZ_JAFBIT010000002.1"/>
</dbReference>
<name>A0ABS9CNP4_9FIRM</name>
<dbReference type="InterPro" id="IPR039532">
    <property type="entry name" value="TetR_C_Firmicutes"/>
</dbReference>
<dbReference type="PROSITE" id="PS50977">
    <property type="entry name" value="HTH_TETR_2"/>
    <property type="match status" value="1"/>
</dbReference>
<sequence>MNQKNNQRFQETDRRIREYFLSALSEREITKITVQEICAHVGINRSSFYLHYKDVYDLLDAMSYEVRQAALQDIERAQIQSPYFFSEEYALVTLRHVRENAVFYRAYLSSVGMAKTEKDFQTVFETVFKPYFRQLGVESEHQMVYHFDFVKSGFLAVVRRWLEYDCAETPEALVEILMHSLPAIPENLPVPQYDRW</sequence>
<evidence type="ECO:0000256" key="1">
    <source>
        <dbReference type="ARBA" id="ARBA00023125"/>
    </source>
</evidence>
<gene>
    <name evidence="4" type="ORF">JQM67_08695</name>
</gene>